<dbReference type="EMBL" id="LT629772">
    <property type="protein sequence ID" value="SDS30887.1"/>
    <property type="molecule type" value="Genomic_DNA"/>
</dbReference>
<dbReference type="STRING" id="630515.SAMN04489812_1513"/>
<evidence type="ECO:0008006" key="4">
    <source>
        <dbReference type="Google" id="ProtNLM"/>
    </source>
</evidence>
<reference evidence="2 3" key="1">
    <citation type="submission" date="2016-10" db="EMBL/GenBank/DDBJ databases">
        <authorList>
            <person name="de Groot N.N."/>
        </authorList>
    </citation>
    <scope>NUCLEOTIDE SEQUENCE [LARGE SCALE GENOMIC DNA]</scope>
    <source>
        <strain evidence="2 3">DSM 21800</strain>
    </source>
</reference>
<gene>
    <name evidence="2" type="ORF">SAMN04489812_1513</name>
</gene>
<keyword evidence="3" id="KW-1185">Reference proteome</keyword>
<dbReference type="AlphaFoldDB" id="A0A1H1R563"/>
<dbReference type="CDD" id="cd00090">
    <property type="entry name" value="HTH_ARSR"/>
    <property type="match status" value="1"/>
</dbReference>
<dbReference type="OrthoDB" id="3730926at2"/>
<organism evidence="2 3">
    <name type="scientific">Microlunatus soli</name>
    <dbReference type="NCBI Taxonomy" id="630515"/>
    <lineage>
        <taxon>Bacteria</taxon>
        <taxon>Bacillati</taxon>
        <taxon>Actinomycetota</taxon>
        <taxon>Actinomycetes</taxon>
        <taxon>Propionibacteriales</taxon>
        <taxon>Propionibacteriaceae</taxon>
        <taxon>Microlunatus</taxon>
    </lineage>
</organism>
<dbReference type="InterPro" id="IPR036390">
    <property type="entry name" value="WH_DNA-bd_sf"/>
</dbReference>
<sequence length="195" mass="20166">MDEGELADRLSAIEARLTELEAVRRPALSERSAPGDSTVGDSAVGDSTVGDSTVGRAGRDADVFWVLDGLRSRIGGNGGVTFAGSVTLADGPVDWQIGATTDQLMSLDWAEFAADLAALGHATRLALVQAVLGGAHTVAELSAMDGMGSTGQLYHHLGQLSSHGWLTTAGRGTYVVPAPRVVPLLAIISATRRMT</sequence>
<proteinExistence type="predicted"/>
<evidence type="ECO:0000313" key="3">
    <source>
        <dbReference type="Proteomes" id="UP000199103"/>
    </source>
</evidence>
<feature type="region of interest" description="Disordered" evidence="1">
    <location>
        <begin position="26"/>
        <end position="52"/>
    </location>
</feature>
<evidence type="ECO:0000256" key="1">
    <source>
        <dbReference type="SAM" id="MobiDB-lite"/>
    </source>
</evidence>
<name>A0A1H1R563_9ACTN</name>
<dbReference type="SUPFAM" id="SSF46785">
    <property type="entry name" value="Winged helix' DNA-binding domain"/>
    <property type="match status" value="1"/>
</dbReference>
<dbReference type="InterPro" id="IPR011991">
    <property type="entry name" value="ArsR-like_HTH"/>
</dbReference>
<dbReference type="Gene3D" id="1.10.10.10">
    <property type="entry name" value="Winged helix-like DNA-binding domain superfamily/Winged helix DNA-binding domain"/>
    <property type="match status" value="1"/>
</dbReference>
<evidence type="ECO:0000313" key="2">
    <source>
        <dbReference type="EMBL" id="SDS30887.1"/>
    </source>
</evidence>
<dbReference type="InterPro" id="IPR036388">
    <property type="entry name" value="WH-like_DNA-bd_sf"/>
</dbReference>
<accession>A0A1H1R563</accession>
<protein>
    <recommendedName>
        <fullName evidence="4">Helix-turn-helix domain-containing protein</fullName>
    </recommendedName>
</protein>
<dbReference type="Proteomes" id="UP000199103">
    <property type="component" value="Chromosome I"/>
</dbReference>